<gene>
    <name evidence="3" type="ORF">BXY39_2393</name>
</gene>
<organism evidence="3 4">
    <name type="scientific">Eilatimonas milleporae</name>
    <dbReference type="NCBI Taxonomy" id="911205"/>
    <lineage>
        <taxon>Bacteria</taxon>
        <taxon>Pseudomonadati</taxon>
        <taxon>Pseudomonadota</taxon>
        <taxon>Alphaproteobacteria</taxon>
        <taxon>Kordiimonadales</taxon>
        <taxon>Kordiimonadaceae</taxon>
        <taxon>Eilatimonas</taxon>
    </lineage>
</organism>
<dbReference type="SUPFAM" id="SSF53474">
    <property type="entry name" value="alpha/beta-Hydrolases"/>
    <property type="match status" value="1"/>
</dbReference>
<dbReference type="PANTHER" id="PTHR43798:SF31">
    <property type="entry name" value="AB HYDROLASE SUPERFAMILY PROTEIN YCLE"/>
    <property type="match status" value="1"/>
</dbReference>
<dbReference type="InParanoid" id="A0A3M0CDL3"/>
<dbReference type="InterPro" id="IPR050266">
    <property type="entry name" value="AB_hydrolase_sf"/>
</dbReference>
<dbReference type="InterPro" id="IPR029058">
    <property type="entry name" value="AB_hydrolase_fold"/>
</dbReference>
<keyword evidence="1" id="KW-0378">Hydrolase</keyword>
<protein>
    <submittedName>
        <fullName evidence="3">Pimeloyl-ACP methyl ester carboxylesterase</fullName>
    </submittedName>
</protein>
<comment type="caution">
    <text evidence="3">The sequence shown here is derived from an EMBL/GenBank/DDBJ whole genome shotgun (WGS) entry which is preliminary data.</text>
</comment>
<dbReference type="InterPro" id="IPR000073">
    <property type="entry name" value="AB_hydrolase_1"/>
</dbReference>
<evidence type="ECO:0000313" key="4">
    <source>
        <dbReference type="Proteomes" id="UP000271227"/>
    </source>
</evidence>
<evidence type="ECO:0000256" key="1">
    <source>
        <dbReference type="ARBA" id="ARBA00022801"/>
    </source>
</evidence>
<feature type="domain" description="AB hydrolase-1" evidence="2">
    <location>
        <begin position="24"/>
        <end position="255"/>
    </location>
</feature>
<dbReference type="RefSeq" id="WP_121939093.1">
    <property type="nucleotide sequence ID" value="NZ_REFR01000012.1"/>
</dbReference>
<dbReference type="EMBL" id="REFR01000012">
    <property type="protein sequence ID" value="RMB04826.1"/>
    <property type="molecule type" value="Genomic_DNA"/>
</dbReference>
<dbReference type="GO" id="GO:0016787">
    <property type="term" value="F:hydrolase activity"/>
    <property type="evidence" value="ECO:0007669"/>
    <property type="project" value="UniProtKB-KW"/>
</dbReference>
<dbReference type="Gene3D" id="3.40.50.1820">
    <property type="entry name" value="alpha/beta hydrolase"/>
    <property type="match status" value="1"/>
</dbReference>
<evidence type="ECO:0000259" key="2">
    <source>
        <dbReference type="Pfam" id="PF00561"/>
    </source>
</evidence>
<evidence type="ECO:0000313" key="3">
    <source>
        <dbReference type="EMBL" id="RMB04826.1"/>
    </source>
</evidence>
<dbReference type="OrthoDB" id="7253779at2"/>
<accession>A0A3M0CDL3</accession>
<dbReference type="Pfam" id="PF00561">
    <property type="entry name" value="Abhydrolase_1"/>
    <property type="match status" value="1"/>
</dbReference>
<reference evidence="3 4" key="1">
    <citation type="submission" date="2018-10" db="EMBL/GenBank/DDBJ databases">
        <title>Genomic Encyclopedia of Archaeal and Bacterial Type Strains, Phase II (KMG-II): from individual species to whole genera.</title>
        <authorList>
            <person name="Goeker M."/>
        </authorList>
    </citation>
    <scope>NUCLEOTIDE SEQUENCE [LARGE SCALE GENOMIC DNA]</scope>
    <source>
        <strain evidence="3 4">DSM 25217</strain>
    </source>
</reference>
<keyword evidence="4" id="KW-1185">Reference proteome</keyword>
<dbReference type="GO" id="GO:0016020">
    <property type="term" value="C:membrane"/>
    <property type="evidence" value="ECO:0007669"/>
    <property type="project" value="TreeGrafter"/>
</dbReference>
<proteinExistence type="predicted"/>
<dbReference type="Proteomes" id="UP000271227">
    <property type="component" value="Unassembled WGS sequence"/>
</dbReference>
<dbReference type="PANTHER" id="PTHR43798">
    <property type="entry name" value="MONOACYLGLYCEROL LIPASE"/>
    <property type="match status" value="1"/>
</dbReference>
<sequence length="276" mass="30033">MSSFVSSADGVRLAIDVYGPTDAPVILLIHGFCMSRELWIRQVTDPTLINSFRLVCFDNRGHGESDKPEGDSAYTDGARWAGDITSVLDYVGADRAVAVAWSYGGRIINDYIRHCGTTRLAGINFVAAGTLSIPEAIGPGHETMERMYSHDTAIRSAAEVEYIEAGLDGDTDPKLRAALEKSVSATSRQVRQILRERTIDYDDQLAKVDVPTLISHGERDGLSLPVLATRLEQHMPNAKASLYPDDAHAMFLTSPDRFNAELASFAKTQLSAGSSI</sequence>
<name>A0A3M0CDL3_9PROT</name>
<dbReference type="AlphaFoldDB" id="A0A3M0CDL3"/>